<gene>
    <name evidence="2" type="ORF">DJ010_20680</name>
</gene>
<proteinExistence type="predicted"/>
<dbReference type="EMBL" id="QGDD01000012">
    <property type="protein sequence ID" value="PWN01032.1"/>
    <property type="molecule type" value="Genomic_DNA"/>
</dbReference>
<dbReference type="AlphaFoldDB" id="A0A316TEX7"/>
<name>A0A316TEX7_9ACTN</name>
<keyword evidence="1" id="KW-0472">Membrane</keyword>
<evidence type="ECO:0000313" key="3">
    <source>
        <dbReference type="Proteomes" id="UP000245507"/>
    </source>
</evidence>
<sequence>MADLSAVAASAEAPVPARPRRDRWLIGAVVAVVALPILVWAAWTVLAGRAADDVDATWSLRCPGARVGSYEGERAIFSRPGWRCEVVLRISNQGDRDVRLGEVRSPILGPGGGGEIQALGSADAEVKGEGGDEIDAVWEVDLDVPAHETRTVTLAIGWRQDGCNSGGWLSLENWPTIELETTGRSIERDLEQTLVLRTFDDPHDERACRDG</sequence>
<protein>
    <submittedName>
        <fullName evidence="2">Uncharacterized protein</fullName>
    </submittedName>
</protein>
<dbReference type="RefSeq" id="WP_109697347.1">
    <property type="nucleotide sequence ID" value="NZ_QGDD01000012.1"/>
</dbReference>
<feature type="transmembrane region" description="Helical" evidence="1">
    <location>
        <begin position="24"/>
        <end position="43"/>
    </location>
</feature>
<keyword evidence="1" id="KW-0812">Transmembrane</keyword>
<evidence type="ECO:0000313" key="2">
    <source>
        <dbReference type="EMBL" id="PWN01032.1"/>
    </source>
</evidence>
<accession>A0A316TEX7</accession>
<evidence type="ECO:0000256" key="1">
    <source>
        <dbReference type="SAM" id="Phobius"/>
    </source>
</evidence>
<keyword evidence="3" id="KW-1185">Reference proteome</keyword>
<organism evidence="2 3">
    <name type="scientific">Nocardioides silvaticus</name>
    <dbReference type="NCBI Taxonomy" id="2201891"/>
    <lineage>
        <taxon>Bacteria</taxon>
        <taxon>Bacillati</taxon>
        <taxon>Actinomycetota</taxon>
        <taxon>Actinomycetes</taxon>
        <taxon>Propionibacteriales</taxon>
        <taxon>Nocardioidaceae</taxon>
        <taxon>Nocardioides</taxon>
    </lineage>
</organism>
<reference evidence="2 3" key="1">
    <citation type="submission" date="2018-05" db="EMBL/GenBank/DDBJ databases">
        <title>Nocardioides silvaticus genome.</title>
        <authorList>
            <person name="Li C."/>
            <person name="Wang G."/>
        </authorList>
    </citation>
    <scope>NUCLEOTIDE SEQUENCE [LARGE SCALE GENOMIC DNA]</scope>
    <source>
        <strain evidence="2 3">CCTCC AB 2018079</strain>
    </source>
</reference>
<keyword evidence="1" id="KW-1133">Transmembrane helix</keyword>
<dbReference type="Proteomes" id="UP000245507">
    <property type="component" value="Unassembled WGS sequence"/>
</dbReference>
<dbReference type="OrthoDB" id="9957025at2"/>
<comment type="caution">
    <text evidence="2">The sequence shown here is derived from an EMBL/GenBank/DDBJ whole genome shotgun (WGS) entry which is preliminary data.</text>
</comment>